<proteinExistence type="predicted"/>
<evidence type="ECO:0000313" key="1">
    <source>
        <dbReference type="EMBL" id="DAE27158.1"/>
    </source>
</evidence>
<dbReference type="EMBL" id="BK015829">
    <property type="protein sequence ID" value="DAE27158.1"/>
    <property type="molecule type" value="Genomic_DNA"/>
</dbReference>
<organism evidence="1">
    <name type="scientific">virus sp. ctnRj46</name>
    <dbReference type="NCBI Taxonomy" id="2826814"/>
    <lineage>
        <taxon>Viruses</taxon>
    </lineage>
</organism>
<reference evidence="1" key="1">
    <citation type="journal article" date="2021" name="Proc. Natl. Acad. Sci. U.S.A.">
        <title>A Catalog of Tens of Thousands of Viruses from Human Metagenomes Reveals Hidden Associations with Chronic Diseases.</title>
        <authorList>
            <person name="Tisza M.J."/>
            <person name="Buck C.B."/>
        </authorList>
    </citation>
    <scope>NUCLEOTIDE SEQUENCE</scope>
    <source>
        <strain evidence="1">CtnRj46</strain>
    </source>
</reference>
<accession>A0A8S5R6W8</accession>
<sequence length="48" mass="5507">MWLRIDLHFIFLYFVTQGARFLAGIDAYSNPNISLNSFWSTAGHKSLS</sequence>
<name>A0A8S5R6W8_9VIRU</name>
<protein>
    <submittedName>
        <fullName evidence="1">Uncharacterized protein</fullName>
    </submittedName>
</protein>